<feature type="region of interest" description="Disordered" evidence="8">
    <location>
        <begin position="148"/>
        <end position="167"/>
    </location>
</feature>
<keyword evidence="5" id="KW-0233">DNA recombination</keyword>
<keyword evidence="4" id="KW-0238">DNA-binding</keyword>
<evidence type="ECO:0000256" key="8">
    <source>
        <dbReference type="SAM" id="MobiDB-lite"/>
    </source>
</evidence>
<dbReference type="OrthoDB" id="9800103at2"/>
<dbReference type="InterPro" id="IPR006118">
    <property type="entry name" value="Recombinase_CS"/>
</dbReference>
<organism evidence="10 11">
    <name type="scientific">Hyphomicrobium facile</name>
    <dbReference type="NCBI Taxonomy" id="51670"/>
    <lineage>
        <taxon>Bacteria</taxon>
        <taxon>Pseudomonadati</taxon>
        <taxon>Pseudomonadota</taxon>
        <taxon>Alphaproteobacteria</taxon>
        <taxon>Hyphomicrobiales</taxon>
        <taxon>Hyphomicrobiaceae</taxon>
        <taxon>Hyphomicrobium</taxon>
    </lineage>
</organism>
<dbReference type="AlphaFoldDB" id="A0A1I7N499"/>
<feature type="active site" description="O-(5'-phospho-DNA)-serine intermediate" evidence="6 7">
    <location>
        <position position="9"/>
    </location>
</feature>
<dbReference type="PROSITE" id="PS51736">
    <property type="entry name" value="RECOMBINASES_3"/>
    <property type="match status" value="1"/>
</dbReference>
<sequence length="167" mass="18079">MLIGYARVSTDDQSLDLQIDALKQAKCTKIFCDPGYSGALEYRPALDEAIRWLKTGDTLVTWRLDRLGRSLSHLISLVADLEGRGVAFRSISDAIDTSTAGGRLQFHLLGALAEFERSLISERTKAGLAAARARGTRLGRPAKLVRRDCDAAPTKPAKSPLANVAQA</sequence>
<dbReference type="GO" id="GO:0000150">
    <property type="term" value="F:DNA strand exchange activity"/>
    <property type="evidence" value="ECO:0007669"/>
    <property type="project" value="UniProtKB-KW"/>
</dbReference>
<evidence type="ECO:0000256" key="2">
    <source>
        <dbReference type="ARBA" id="ARBA00022908"/>
    </source>
</evidence>
<dbReference type="EMBL" id="FPCH01000001">
    <property type="protein sequence ID" value="SFV29413.1"/>
    <property type="molecule type" value="Genomic_DNA"/>
</dbReference>
<keyword evidence="11" id="KW-1185">Reference proteome</keyword>
<evidence type="ECO:0000256" key="4">
    <source>
        <dbReference type="ARBA" id="ARBA00023125"/>
    </source>
</evidence>
<dbReference type="STRING" id="51670.SAMN04488557_1246"/>
<protein>
    <submittedName>
        <fullName evidence="10">Site-specific DNA recombinase</fullName>
    </submittedName>
</protein>
<dbReference type="GO" id="GO:0003677">
    <property type="term" value="F:DNA binding"/>
    <property type="evidence" value="ECO:0007669"/>
    <property type="project" value="UniProtKB-KW"/>
</dbReference>
<dbReference type="InterPro" id="IPR006119">
    <property type="entry name" value="Resolv_N"/>
</dbReference>
<evidence type="ECO:0000259" key="9">
    <source>
        <dbReference type="PROSITE" id="PS51736"/>
    </source>
</evidence>
<dbReference type="Gene3D" id="3.40.50.1390">
    <property type="entry name" value="Resolvase, N-terminal catalytic domain"/>
    <property type="match status" value="1"/>
</dbReference>
<dbReference type="InterPro" id="IPR036162">
    <property type="entry name" value="Resolvase-like_N_sf"/>
</dbReference>
<dbReference type="PROSITE" id="PS00398">
    <property type="entry name" value="RECOMBINASES_2"/>
    <property type="match status" value="1"/>
</dbReference>
<dbReference type="GO" id="GO:0015074">
    <property type="term" value="P:DNA integration"/>
    <property type="evidence" value="ECO:0007669"/>
    <property type="project" value="UniProtKB-KW"/>
</dbReference>
<gene>
    <name evidence="10" type="ORF">SAMN04488557_1246</name>
</gene>
<dbReference type="Pfam" id="PF00239">
    <property type="entry name" value="Resolvase"/>
    <property type="match status" value="1"/>
</dbReference>
<dbReference type="PANTHER" id="PTHR30461:SF2">
    <property type="entry name" value="SERINE RECOMBINASE PINE-RELATED"/>
    <property type="match status" value="1"/>
</dbReference>
<name>A0A1I7N499_9HYPH</name>
<evidence type="ECO:0000256" key="5">
    <source>
        <dbReference type="ARBA" id="ARBA00023172"/>
    </source>
</evidence>
<reference evidence="11" key="1">
    <citation type="submission" date="2016-10" db="EMBL/GenBank/DDBJ databases">
        <authorList>
            <person name="Varghese N."/>
            <person name="Submissions S."/>
        </authorList>
    </citation>
    <scope>NUCLEOTIDE SEQUENCE [LARGE SCALE GENOMIC DNA]</scope>
    <source>
        <strain evidence="11">DSM 1565</strain>
    </source>
</reference>
<proteinExistence type="inferred from homology"/>
<evidence type="ECO:0000256" key="7">
    <source>
        <dbReference type="PROSITE-ProRule" id="PRU10137"/>
    </source>
</evidence>
<keyword evidence="3" id="KW-0230">DNA invertase</keyword>
<comment type="similarity">
    <text evidence="1">Belongs to the site-specific recombinase resolvase family.</text>
</comment>
<evidence type="ECO:0000313" key="11">
    <source>
        <dbReference type="Proteomes" id="UP000199423"/>
    </source>
</evidence>
<dbReference type="Proteomes" id="UP000199423">
    <property type="component" value="Unassembled WGS sequence"/>
</dbReference>
<evidence type="ECO:0000256" key="1">
    <source>
        <dbReference type="ARBA" id="ARBA00009913"/>
    </source>
</evidence>
<evidence type="ECO:0000313" key="10">
    <source>
        <dbReference type="EMBL" id="SFV29413.1"/>
    </source>
</evidence>
<dbReference type="RefSeq" id="WP_092865540.1">
    <property type="nucleotide sequence ID" value="NZ_FPCH01000001.1"/>
</dbReference>
<keyword evidence="2" id="KW-0229">DNA integration</keyword>
<dbReference type="SUPFAM" id="SSF53041">
    <property type="entry name" value="Resolvase-like"/>
    <property type="match status" value="1"/>
</dbReference>
<dbReference type="PANTHER" id="PTHR30461">
    <property type="entry name" value="DNA-INVERTASE FROM LAMBDOID PROPHAGE"/>
    <property type="match status" value="1"/>
</dbReference>
<evidence type="ECO:0000256" key="6">
    <source>
        <dbReference type="PIRSR" id="PIRSR606118-50"/>
    </source>
</evidence>
<accession>A0A1I7N499</accession>
<dbReference type="InterPro" id="IPR050639">
    <property type="entry name" value="SSR_resolvase"/>
</dbReference>
<dbReference type="FunFam" id="3.40.50.1390:FF:000001">
    <property type="entry name" value="DNA recombinase"/>
    <property type="match status" value="1"/>
</dbReference>
<evidence type="ECO:0000256" key="3">
    <source>
        <dbReference type="ARBA" id="ARBA00023100"/>
    </source>
</evidence>
<dbReference type="SMART" id="SM00857">
    <property type="entry name" value="Resolvase"/>
    <property type="match status" value="1"/>
</dbReference>
<feature type="domain" description="Resolvase/invertase-type recombinase catalytic" evidence="9">
    <location>
        <begin position="1"/>
        <end position="135"/>
    </location>
</feature>
<dbReference type="CDD" id="cd03768">
    <property type="entry name" value="SR_ResInv"/>
    <property type="match status" value="1"/>
</dbReference>
<dbReference type="PROSITE" id="PS00397">
    <property type="entry name" value="RECOMBINASES_1"/>
    <property type="match status" value="1"/>
</dbReference>